<evidence type="ECO:0000313" key="4">
    <source>
        <dbReference type="Proteomes" id="UP001500218"/>
    </source>
</evidence>
<evidence type="ECO:0000256" key="1">
    <source>
        <dbReference type="SAM" id="MobiDB-lite"/>
    </source>
</evidence>
<feature type="region of interest" description="Disordered" evidence="1">
    <location>
        <begin position="251"/>
        <end position="274"/>
    </location>
</feature>
<keyword evidence="4" id="KW-1185">Reference proteome</keyword>
<protein>
    <recommendedName>
        <fullName evidence="2">SseB protein N-terminal domain-containing protein</fullName>
    </recommendedName>
</protein>
<dbReference type="Proteomes" id="UP001500218">
    <property type="component" value="Unassembled WGS sequence"/>
</dbReference>
<gene>
    <name evidence="3" type="ORF">GCM10009682_32270</name>
</gene>
<evidence type="ECO:0000259" key="2">
    <source>
        <dbReference type="Pfam" id="PF07179"/>
    </source>
</evidence>
<name>A0ABP4YBA2_9ACTN</name>
<dbReference type="Pfam" id="PF07179">
    <property type="entry name" value="SseB"/>
    <property type="match status" value="2"/>
</dbReference>
<dbReference type="EMBL" id="BAAALT010000090">
    <property type="protein sequence ID" value="GAA1808006.1"/>
    <property type="molecule type" value="Genomic_DNA"/>
</dbReference>
<evidence type="ECO:0000313" key="3">
    <source>
        <dbReference type="EMBL" id="GAA1808006.1"/>
    </source>
</evidence>
<reference evidence="4" key="1">
    <citation type="journal article" date="2019" name="Int. J. Syst. Evol. Microbiol.">
        <title>The Global Catalogue of Microorganisms (GCM) 10K type strain sequencing project: providing services to taxonomists for standard genome sequencing and annotation.</title>
        <authorList>
            <consortium name="The Broad Institute Genomics Platform"/>
            <consortium name="The Broad Institute Genome Sequencing Center for Infectious Disease"/>
            <person name="Wu L."/>
            <person name="Ma J."/>
        </authorList>
    </citation>
    <scope>NUCLEOTIDE SEQUENCE [LARGE SCALE GENOMIC DNA]</scope>
    <source>
        <strain evidence="4">JCM 13250</strain>
    </source>
</reference>
<accession>A0ABP4YBA2</accession>
<feature type="domain" description="SseB protein N-terminal" evidence="2">
    <location>
        <begin position="132"/>
        <end position="237"/>
    </location>
</feature>
<comment type="caution">
    <text evidence="3">The sequence shown here is derived from an EMBL/GenBank/DDBJ whole genome shotgun (WGS) entry which is preliminary data.</text>
</comment>
<dbReference type="RefSeq" id="WP_344131960.1">
    <property type="nucleotide sequence ID" value="NZ_BAAALT010000090.1"/>
</dbReference>
<proteinExistence type="predicted"/>
<organism evidence="3 4">
    <name type="scientific">Luedemannella flava</name>
    <dbReference type="NCBI Taxonomy" id="349316"/>
    <lineage>
        <taxon>Bacteria</taxon>
        <taxon>Bacillati</taxon>
        <taxon>Actinomycetota</taxon>
        <taxon>Actinomycetes</taxon>
        <taxon>Micromonosporales</taxon>
        <taxon>Micromonosporaceae</taxon>
        <taxon>Luedemannella</taxon>
    </lineage>
</organism>
<dbReference type="InterPro" id="IPR009839">
    <property type="entry name" value="SseB_N"/>
</dbReference>
<feature type="domain" description="SseB protein N-terminal" evidence="2">
    <location>
        <begin position="12"/>
        <end position="115"/>
    </location>
</feature>
<sequence length="274" mass="28709">MASEWVPANDTEHALAAALRDDVMEEYVARLLTATLYLPSGPDPAATDLLTFTVGDERYLMAFTSPDALARQLRGVPAFRTTTCAELVEKWPDETWQLAIDPGLPIQAYLPVDVLAGVGAVELARNEVEDELAAAVAAEDLRAAVAALLLATVFVPVAEPTGAAPGDPDFPWAPVDVDGPAVVAFTSAAQLDDLLSDDAFLLELPFVDLVMDWPDPQWRLVVNPASELEVTVTGEEMGAVLDLAAELVSAAGPEADPTSGGDAPAAALGRPTPG</sequence>